<reference evidence="3" key="1">
    <citation type="submission" date="2020-02" db="EMBL/GenBank/DDBJ databases">
        <authorList>
            <person name="Meier V. D."/>
        </authorList>
    </citation>
    <scope>NUCLEOTIDE SEQUENCE</scope>
    <source>
        <strain evidence="3">AVDCRST_MAG07</strain>
    </source>
</reference>
<dbReference type="CDD" id="cd20736">
    <property type="entry name" value="PoNe_Nuclease"/>
    <property type="match status" value="1"/>
</dbReference>
<proteinExistence type="inferred from homology"/>
<dbReference type="GO" id="GO:0004519">
    <property type="term" value="F:endonuclease activity"/>
    <property type="evidence" value="ECO:0007669"/>
    <property type="project" value="UniProtKB-KW"/>
</dbReference>
<dbReference type="Gene3D" id="3.40.1350.10">
    <property type="match status" value="1"/>
</dbReference>
<dbReference type="InterPro" id="IPR003509">
    <property type="entry name" value="UPF0102_YraN-like"/>
</dbReference>
<dbReference type="PANTHER" id="PTHR34039">
    <property type="entry name" value="UPF0102 PROTEIN YRAN"/>
    <property type="match status" value="1"/>
</dbReference>
<dbReference type="SUPFAM" id="SSF52980">
    <property type="entry name" value="Restriction endonuclease-like"/>
    <property type="match status" value="1"/>
</dbReference>
<gene>
    <name evidence="3" type="ORF">AVDCRST_MAG07-815</name>
</gene>
<dbReference type="PANTHER" id="PTHR34039:SF1">
    <property type="entry name" value="UPF0102 PROTEIN YRAN"/>
    <property type="match status" value="1"/>
</dbReference>
<name>A0A6J4KUL6_9ACTN</name>
<keyword evidence="3" id="KW-0255">Endonuclease</keyword>
<dbReference type="GO" id="GO:0003676">
    <property type="term" value="F:nucleic acid binding"/>
    <property type="evidence" value="ECO:0007669"/>
    <property type="project" value="InterPro"/>
</dbReference>
<dbReference type="InterPro" id="IPR011335">
    <property type="entry name" value="Restrct_endonuc-II-like"/>
</dbReference>
<organism evidence="3">
    <name type="scientific">uncultured Frankineae bacterium</name>
    <dbReference type="NCBI Taxonomy" id="437475"/>
    <lineage>
        <taxon>Bacteria</taxon>
        <taxon>Bacillati</taxon>
        <taxon>Actinomycetota</taxon>
        <taxon>Actinomycetes</taxon>
        <taxon>Frankiales</taxon>
        <taxon>environmental samples</taxon>
    </lineage>
</organism>
<dbReference type="NCBIfam" id="TIGR00252">
    <property type="entry name" value="YraN family protein"/>
    <property type="match status" value="1"/>
</dbReference>
<evidence type="ECO:0000313" key="3">
    <source>
        <dbReference type="EMBL" id="CAA9314666.1"/>
    </source>
</evidence>
<dbReference type="GO" id="GO:0016787">
    <property type="term" value="F:hydrolase activity"/>
    <property type="evidence" value="ECO:0007669"/>
    <property type="project" value="UniProtKB-KW"/>
</dbReference>
<dbReference type="NCBIfam" id="NF009154">
    <property type="entry name" value="PRK12497.3-3"/>
    <property type="match status" value="1"/>
</dbReference>
<accession>A0A6J4KUL6</accession>
<protein>
    <recommendedName>
        <fullName evidence="2">UPF0102 protein AVDCRST_MAG07-815</fullName>
    </recommendedName>
</protein>
<dbReference type="EMBL" id="CADCUB010000044">
    <property type="protein sequence ID" value="CAA9314666.1"/>
    <property type="molecule type" value="Genomic_DNA"/>
</dbReference>
<dbReference type="AlphaFoldDB" id="A0A6J4KUL6"/>
<dbReference type="NCBIfam" id="NF009150">
    <property type="entry name" value="PRK12497.1-3"/>
    <property type="match status" value="1"/>
</dbReference>
<comment type="similarity">
    <text evidence="1 2">Belongs to the UPF0102 family.</text>
</comment>
<dbReference type="InterPro" id="IPR011856">
    <property type="entry name" value="tRNA_endonuc-like_dom_sf"/>
</dbReference>
<keyword evidence="3" id="KW-0540">Nuclease</keyword>
<dbReference type="HAMAP" id="MF_00048">
    <property type="entry name" value="UPF0102"/>
    <property type="match status" value="1"/>
</dbReference>
<evidence type="ECO:0000256" key="1">
    <source>
        <dbReference type="ARBA" id="ARBA00006738"/>
    </source>
</evidence>
<sequence length="122" mass="13554">MDASRTAELGRYGEQLAAEHLTADGLTVLARNWRCRRGELDLVLREPDGTLVFCEVKTRSGTGFGEPSEAVGRRKAARLRSLACLWLAEHRPPGSGALRFDVVSIVRRRGEAPRLTHLRDAF</sequence>
<dbReference type="Pfam" id="PF02021">
    <property type="entry name" value="UPF0102"/>
    <property type="match status" value="1"/>
</dbReference>
<evidence type="ECO:0000256" key="2">
    <source>
        <dbReference type="HAMAP-Rule" id="MF_00048"/>
    </source>
</evidence>
<keyword evidence="3" id="KW-0378">Hydrolase</keyword>